<evidence type="ECO:0000313" key="1">
    <source>
        <dbReference type="EMBL" id="CAF0705811.1"/>
    </source>
</evidence>
<dbReference type="EMBL" id="CAJNOC010000013">
    <property type="protein sequence ID" value="CAF0705811.1"/>
    <property type="molecule type" value="Genomic_DNA"/>
</dbReference>
<organism evidence="1 2">
    <name type="scientific">Brachionus calyciflorus</name>
    <dbReference type="NCBI Taxonomy" id="104777"/>
    <lineage>
        <taxon>Eukaryota</taxon>
        <taxon>Metazoa</taxon>
        <taxon>Spiralia</taxon>
        <taxon>Gnathifera</taxon>
        <taxon>Rotifera</taxon>
        <taxon>Eurotatoria</taxon>
        <taxon>Monogononta</taxon>
        <taxon>Pseudotrocha</taxon>
        <taxon>Ploima</taxon>
        <taxon>Brachionidae</taxon>
        <taxon>Brachionus</taxon>
    </lineage>
</organism>
<reference evidence="1" key="1">
    <citation type="submission" date="2021-02" db="EMBL/GenBank/DDBJ databases">
        <authorList>
            <person name="Nowell W R."/>
        </authorList>
    </citation>
    <scope>NUCLEOTIDE SEQUENCE</scope>
    <source>
        <strain evidence="1">Ploen Becks lab</strain>
    </source>
</reference>
<proteinExistence type="predicted"/>
<dbReference type="Proteomes" id="UP000663879">
    <property type="component" value="Unassembled WGS sequence"/>
</dbReference>
<sequence length="149" mass="16858">MDTMETTESPVYDQTDVIHTPINTPSKLKPVKENIIDDLIDIAEGLQSNNFLLSNSFKKVVERIGTECGTKIKELSDKVDALERGPTLPITSNQHNQLSWVDALTKPKDEERRSRNIVVFGIPQSTKDNGRERYLDDKKLIEDLFTKSG</sequence>
<dbReference type="OrthoDB" id="6778856at2759"/>
<name>A0A813M2W3_9BILA</name>
<gene>
    <name evidence="1" type="ORF">OXX778_LOCUS297</name>
</gene>
<keyword evidence="2" id="KW-1185">Reference proteome</keyword>
<accession>A0A813M2W3</accession>
<protein>
    <submittedName>
        <fullName evidence="1">Uncharacterized protein</fullName>
    </submittedName>
</protein>
<comment type="caution">
    <text evidence="1">The sequence shown here is derived from an EMBL/GenBank/DDBJ whole genome shotgun (WGS) entry which is preliminary data.</text>
</comment>
<evidence type="ECO:0000313" key="2">
    <source>
        <dbReference type="Proteomes" id="UP000663879"/>
    </source>
</evidence>
<dbReference type="AlphaFoldDB" id="A0A813M2W3"/>